<gene>
    <name evidence="1" type="ORF">vBBcoS136_00040</name>
</gene>
<name>A0A3G3BVA1_9CAUD</name>
<evidence type="ECO:0000313" key="1">
    <source>
        <dbReference type="EMBL" id="AYP68172.1"/>
    </source>
</evidence>
<dbReference type="EMBL" id="MH884508">
    <property type="protein sequence ID" value="AYP68172.1"/>
    <property type="molecule type" value="Genomic_DNA"/>
</dbReference>
<organism evidence="1 2">
    <name type="scientific">Bacillus phage vB_BcoS-136</name>
    <dbReference type="NCBI Taxonomy" id="2419619"/>
    <lineage>
        <taxon>Viruses</taxon>
        <taxon>Duplodnaviria</taxon>
        <taxon>Heunggongvirae</taxon>
        <taxon>Uroviricota</taxon>
        <taxon>Caudoviricetes</taxon>
        <taxon>Heleneionescovirinae</taxon>
        <taxon>Kenyattavirus</taxon>
        <taxon>Kenyattavirus kv136</taxon>
    </lineage>
</organism>
<protein>
    <submittedName>
        <fullName evidence="1">Uncharacterized protein</fullName>
    </submittedName>
</protein>
<accession>A0A3G3BVA1</accession>
<dbReference type="Proteomes" id="UP000274199">
    <property type="component" value="Segment"/>
</dbReference>
<proteinExistence type="predicted"/>
<evidence type="ECO:0000313" key="2">
    <source>
        <dbReference type="Proteomes" id="UP000274199"/>
    </source>
</evidence>
<sequence length="127" mass="15214">MRMLKTQKLKEVLLEDVSIIKEVVSQLNSWNGCLDHLDVHENDEEFFNVFFEGKPNEAVRASFYGDYRYMDEYVRFNGYGNLESLTDYQYEQELKDYIDEIIDNLIENKHKISLDVDLEELLEEEEE</sequence>
<keyword evidence="2" id="KW-1185">Reference proteome</keyword>
<reference evidence="1 2" key="1">
    <citation type="submission" date="2018-09" db="EMBL/GenBank/DDBJ databases">
        <title>Comparative Genomic Analysis of Eight Novel Haloalkaliphilic Bacteriophages from Lake Elmenteita, Kenya.</title>
        <authorList>
            <person name="Akhwale J.K."/>
        </authorList>
    </citation>
    <scope>NUCLEOTIDE SEQUENCE [LARGE SCALE GENOMIC DNA]</scope>
</reference>